<evidence type="ECO:0000313" key="2">
    <source>
        <dbReference type="Proteomes" id="UP001501000"/>
    </source>
</evidence>
<dbReference type="Proteomes" id="UP001501000">
    <property type="component" value="Unassembled WGS sequence"/>
</dbReference>
<dbReference type="GO" id="GO:0005524">
    <property type="term" value="F:ATP binding"/>
    <property type="evidence" value="ECO:0007669"/>
    <property type="project" value="UniProtKB-KW"/>
</dbReference>
<proteinExistence type="predicted"/>
<keyword evidence="1" id="KW-0547">Nucleotide-binding</keyword>
<dbReference type="SUPFAM" id="SSF55874">
    <property type="entry name" value="ATPase domain of HSP90 chaperone/DNA topoisomerase II/histidine kinase"/>
    <property type="match status" value="1"/>
</dbReference>
<dbReference type="InterPro" id="IPR036890">
    <property type="entry name" value="HATPase_C_sf"/>
</dbReference>
<keyword evidence="1" id="KW-0067">ATP-binding</keyword>
<comment type="caution">
    <text evidence="1">The sequence shown here is derived from an EMBL/GenBank/DDBJ whole genome shotgun (WGS) entry which is preliminary data.</text>
</comment>
<dbReference type="Gene3D" id="3.30.565.10">
    <property type="entry name" value="Histidine kinase-like ATPase, C-terminal domain"/>
    <property type="match status" value="1"/>
</dbReference>
<dbReference type="Pfam" id="PF13589">
    <property type="entry name" value="HATPase_c_3"/>
    <property type="match status" value="1"/>
</dbReference>
<keyword evidence="2" id="KW-1185">Reference proteome</keyword>
<protein>
    <submittedName>
        <fullName evidence="1">ATP-binding protein</fullName>
    </submittedName>
</protein>
<sequence length="490" mass="54388">MTYDLAPPKAVGMVASLSSLGYSLPDAVADLVDNSVSAAARTIDVDFTWEGPHSWVAIVDDGVGMSEEELVTAMTVAARWSATDRTKTDLGRYGVGLKSASFSQCRLLTVCTAQADGRWVTRTWDLDVVERTGEWRLLREPPSEAAKALETLVSGRAHGTVVLWQRLRGYRRTAASDTKTQQGFYEEIPKVSQHLGLVFARFLSGNAALTVRVAGNAVQPWDPFVSSHPSVRHLPEEKLPLDGYVVRVKPFVLPGLQRLSPAEAEEAGGPKGWLRQQGFYVYRRDRLILSGSWLGMRGLRREEKYNLARIAIDIPAETDSQWQVDVRKATVVPPVALRVHLARMARSTRAEAAKTVRYRGRISARQHSGDLQFAWKVDRPEGTVRCRINRDHPLVQAVLRDASTDPTHVRALLRLLEETVPVSALRVIHEPDTADDPEPFGGPGKASKEATEVARHTLDMLLTQGRSRPQALQVIRSMPPFDQLEGFWSN</sequence>
<dbReference type="EMBL" id="BAABAJ010000013">
    <property type="protein sequence ID" value="GAA3927581.1"/>
    <property type="molecule type" value="Genomic_DNA"/>
</dbReference>
<gene>
    <name evidence="1" type="ORF">GCM10022244_40930</name>
</gene>
<evidence type="ECO:0000313" key="1">
    <source>
        <dbReference type="EMBL" id="GAA3927581.1"/>
    </source>
</evidence>
<accession>A0ABP7MQ99</accession>
<organism evidence="1 2">
    <name type="scientific">Streptomyces gulbargensis</name>
    <dbReference type="NCBI Taxonomy" id="364901"/>
    <lineage>
        <taxon>Bacteria</taxon>
        <taxon>Bacillati</taxon>
        <taxon>Actinomycetota</taxon>
        <taxon>Actinomycetes</taxon>
        <taxon>Kitasatosporales</taxon>
        <taxon>Streptomycetaceae</taxon>
        <taxon>Streptomyces</taxon>
    </lineage>
</organism>
<reference evidence="2" key="1">
    <citation type="journal article" date="2019" name="Int. J. Syst. Evol. Microbiol.">
        <title>The Global Catalogue of Microorganisms (GCM) 10K type strain sequencing project: providing services to taxonomists for standard genome sequencing and annotation.</title>
        <authorList>
            <consortium name="The Broad Institute Genomics Platform"/>
            <consortium name="The Broad Institute Genome Sequencing Center for Infectious Disease"/>
            <person name="Wu L."/>
            <person name="Ma J."/>
        </authorList>
    </citation>
    <scope>NUCLEOTIDE SEQUENCE [LARGE SCALE GENOMIC DNA]</scope>
    <source>
        <strain evidence="2">JCM 16956</strain>
    </source>
</reference>
<name>A0ABP7MQ99_9ACTN</name>